<dbReference type="AlphaFoldDB" id="A0A0H4PLZ1"/>
<dbReference type="STRING" id="320787.CA2015_4764"/>
<dbReference type="PROSITE" id="PS51704">
    <property type="entry name" value="GP_PDE"/>
    <property type="match status" value="1"/>
</dbReference>
<dbReference type="Gene3D" id="3.20.20.190">
    <property type="entry name" value="Phosphatidylinositol (PI) phosphodiesterase"/>
    <property type="match status" value="1"/>
</dbReference>
<keyword evidence="3" id="KW-1185">Reference proteome</keyword>
<dbReference type="CDD" id="cd08566">
    <property type="entry name" value="GDPD_AtGDE_like"/>
    <property type="match status" value="1"/>
</dbReference>
<evidence type="ECO:0000259" key="1">
    <source>
        <dbReference type="PROSITE" id="PS51704"/>
    </source>
</evidence>
<dbReference type="InterPro" id="IPR017946">
    <property type="entry name" value="PLC-like_Pdiesterase_TIM-brl"/>
</dbReference>
<reference evidence="2 3" key="1">
    <citation type="submission" date="2015-07" db="EMBL/GenBank/DDBJ databases">
        <authorList>
            <person name="Kim K.M."/>
        </authorList>
    </citation>
    <scope>NUCLEOTIDE SEQUENCE [LARGE SCALE GENOMIC DNA]</scope>
    <source>
        <strain evidence="2 3">KCTC 12363</strain>
    </source>
</reference>
<evidence type="ECO:0000313" key="2">
    <source>
        <dbReference type="EMBL" id="AKP54088.1"/>
    </source>
</evidence>
<gene>
    <name evidence="2" type="ORF">CA2015_4764</name>
</gene>
<dbReference type="PATRIC" id="fig|320787.5.peg.5213"/>
<protein>
    <submittedName>
        <fullName evidence="2">Glycerophosphoryl diester phosphodiesterase</fullName>
    </submittedName>
</protein>
<dbReference type="RefSeq" id="WP_048644109.1">
    <property type="nucleotide sequence ID" value="NZ_CP012040.1"/>
</dbReference>
<accession>A0A0H4PLZ1</accession>
<proteinExistence type="predicted"/>
<feature type="domain" description="GP-PDE" evidence="1">
    <location>
        <begin position="39"/>
        <end position="275"/>
    </location>
</feature>
<dbReference type="InterPro" id="IPR030395">
    <property type="entry name" value="GP_PDE_dom"/>
</dbReference>
<dbReference type="Pfam" id="PF03009">
    <property type="entry name" value="GDPD"/>
    <property type="match status" value="1"/>
</dbReference>
<sequence length="275" mass="31445">MYLNTKRILAPFLLFFLFIQLGLAQVDEIKDKFLNSYDLMVIAHRAANQNFPENSIIAIEEAIRMGVDIIELDIRVTADGVVVLMHDQTVDRTTTGTGDVDTLTYSYLQSLQLLHKGKPTNEKIPTLEEALKVTKGRIMVDMDMKTDKVDEVLEVVKAMDVVDELLFFDSDWDVLAAFQESLPDAFIMPRTYKAKEIKKAVKRFNPRAVHIDPSFYTPKTVAIAKKYGVRLWINALGKIDRNMLANPDEEWAREWLNKGATMVQTDVPSFWTKLK</sequence>
<dbReference type="KEGG" id="camu:CA2015_4764"/>
<dbReference type="GO" id="GO:0006644">
    <property type="term" value="P:phospholipid metabolic process"/>
    <property type="evidence" value="ECO:0007669"/>
    <property type="project" value="TreeGrafter"/>
</dbReference>
<dbReference type="GO" id="GO:0008889">
    <property type="term" value="F:glycerophosphodiester phosphodiesterase activity"/>
    <property type="evidence" value="ECO:0007669"/>
    <property type="project" value="TreeGrafter"/>
</dbReference>
<dbReference type="GO" id="GO:0070291">
    <property type="term" value="P:N-acylethanolamine metabolic process"/>
    <property type="evidence" value="ECO:0007669"/>
    <property type="project" value="TreeGrafter"/>
</dbReference>
<dbReference type="PANTHER" id="PTHR46320:SF1">
    <property type="entry name" value="GLYCEROPHOSPHODIESTER PHOSPHODIESTERASE 1"/>
    <property type="match status" value="1"/>
</dbReference>
<dbReference type="SUPFAM" id="SSF51695">
    <property type="entry name" value="PLC-like phosphodiesterases"/>
    <property type="match status" value="1"/>
</dbReference>
<dbReference type="OrthoDB" id="384721at2"/>
<dbReference type="EMBL" id="CP012040">
    <property type="protein sequence ID" value="AKP54088.1"/>
    <property type="molecule type" value="Genomic_DNA"/>
</dbReference>
<evidence type="ECO:0000313" key="3">
    <source>
        <dbReference type="Proteomes" id="UP000036520"/>
    </source>
</evidence>
<organism evidence="2 3">
    <name type="scientific">Cyclobacterium amurskyense</name>
    <dbReference type="NCBI Taxonomy" id="320787"/>
    <lineage>
        <taxon>Bacteria</taxon>
        <taxon>Pseudomonadati</taxon>
        <taxon>Bacteroidota</taxon>
        <taxon>Cytophagia</taxon>
        <taxon>Cytophagales</taxon>
        <taxon>Cyclobacteriaceae</taxon>
        <taxon>Cyclobacterium</taxon>
    </lineage>
</organism>
<dbReference type="Proteomes" id="UP000036520">
    <property type="component" value="Chromosome"/>
</dbReference>
<dbReference type="PANTHER" id="PTHR46320">
    <property type="entry name" value="GLYCEROPHOSPHODIESTER PHOSPHODIESTERASE 1"/>
    <property type="match status" value="1"/>
</dbReference>
<name>A0A0H4PLZ1_9BACT</name>
<dbReference type="GO" id="GO:0006580">
    <property type="term" value="P:ethanolamine metabolic process"/>
    <property type="evidence" value="ECO:0007669"/>
    <property type="project" value="TreeGrafter"/>
</dbReference>
<dbReference type="GO" id="GO:0005886">
    <property type="term" value="C:plasma membrane"/>
    <property type="evidence" value="ECO:0007669"/>
    <property type="project" value="TreeGrafter"/>
</dbReference>